<dbReference type="Pfam" id="PF22936">
    <property type="entry name" value="Pol_BBD"/>
    <property type="match status" value="1"/>
</dbReference>
<keyword evidence="3" id="KW-1185">Reference proteome</keyword>
<evidence type="ECO:0000313" key="2">
    <source>
        <dbReference type="EMBL" id="RDX68552.1"/>
    </source>
</evidence>
<comment type="caution">
    <text evidence="2">The sequence shown here is derived from an EMBL/GenBank/DDBJ whole genome shotgun (WGS) entry which is preliminary data.</text>
</comment>
<feature type="non-terminal residue" evidence="2">
    <location>
        <position position="1"/>
    </location>
</feature>
<feature type="domain" description="Retrovirus-related Pol polyprotein from transposon TNT 1-94-like beta-barrel" evidence="1">
    <location>
        <begin position="100"/>
        <end position="178"/>
    </location>
</feature>
<evidence type="ECO:0000313" key="3">
    <source>
        <dbReference type="Proteomes" id="UP000257109"/>
    </source>
</evidence>
<protein>
    <recommendedName>
        <fullName evidence="1">Retrovirus-related Pol polyprotein from transposon TNT 1-94-like beta-barrel domain-containing protein</fullName>
    </recommendedName>
</protein>
<dbReference type="EMBL" id="QJKJ01012477">
    <property type="protein sequence ID" value="RDX68552.1"/>
    <property type="molecule type" value="Genomic_DNA"/>
</dbReference>
<sequence length="192" mass="21968">MNFKALWWSMSKSSNESAEMMSKYSRWRAVEAEEEDHTEVVDVEEEGSLSPKQLWSASSATIWYECPQWNKGANYTELDEIEELFLMAIVDTGANKNAAWFLDSRCSNHMCGDKGVFVEMISESKHFVKCRNNSRMTIVGIGSVRLIFNGTAFLIQNVYYVLKLHKNLLSMGQLQEKGLSILIQNMQYLSPV</sequence>
<accession>A0A371ERB0</accession>
<gene>
    <name evidence="2" type="ORF">CR513_52444</name>
</gene>
<proteinExistence type="predicted"/>
<dbReference type="AlphaFoldDB" id="A0A371ERB0"/>
<evidence type="ECO:0000259" key="1">
    <source>
        <dbReference type="Pfam" id="PF22936"/>
    </source>
</evidence>
<organism evidence="2 3">
    <name type="scientific">Mucuna pruriens</name>
    <name type="common">Velvet bean</name>
    <name type="synonym">Dolichos pruriens</name>
    <dbReference type="NCBI Taxonomy" id="157652"/>
    <lineage>
        <taxon>Eukaryota</taxon>
        <taxon>Viridiplantae</taxon>
        <taxon>Streptophyta</taxon>
        <taxon>Embryophyta</taxon>
        <taxon>Tracheophyta</taxon>
        <taxon>Spermatophyta</taxon>
        <taxon>Magnoliopsida</taxon>
        <taxon>eudicotyledons</taxon>
        <taxon>Gunneridae</taxon>
        <taxon>Pentapetalae</taxon>
        <taxon>rosids</taxon>
        <taxon>fabids</taxon>
        <taxon>Fabales</taxon>
        <taxon>Fabaceae</taxon>
        <taxon>Papilionoideae</taxon>
        <taxon>50 kb inversion clade</taxon>
        <taxon>NPAAA clade</taxon>
        <taxon>indigoferoid/millettioid clade</taxon>
        <taxon>Phaseoleae</taxon>
        <taxon>Mucuna</taxon>
    </lineage>
</organism>
<reference evidence="2" key="1">
    <citation type="submission" date="2018-05" db="EMBL/GenBank/DDBJ databases">
        <title>Draft genome of Mucuna pruriens seed.</title>
        <authorList>
            <person name="Nnadi N.E."/>
            <person name="Vos R."/>
            <person name="Hasami M.H."/>
            <person name="Devisetty U.K."/>
            <person name="Aguiy J.C."/>
        </authorList>
    </citation>
    <scope>NUCLEOTIDE SEQUENCE [LARGE SCALE GENOMIC DNA]</scope>
    <source>
        <strain evidence="2">JCA_2017</strain>
    </source>
</reference>
<dbReference type="Proteomes" id="UP000257109">
    <property type="component" value="Unassembled WGS sequence"/>
</dbReference>
<dbReference type="InterPro" id="IPR054722">
    <property type="entry name" value="PolX-like_BBD"/>
</dbReference>
<name>A0A371ERB0_MUCPR</name>
<dbReference type="OrthoDB" id="1712865at2759"/>